<dbReference type="AlphaFoldDB" id="A0A517PCZ0"/>
<reference evidence="1 2" key="1">
    <citation type="submission" date="2019-02" db="EMBL/GenBank/DDBJ databases">
        <title>Deep-cultivation of Planctomycetes and their phenomic and genomic characterization uncovers novel biology.</title>
        <authorList>
            <person name="Wiegand S."/>
            <person name="Jogler M."/>
            <person name="Boedeker C."/>
            <person name="Pinto D."/>
            <person name="Vollmers J."/>
            <person name="Rivas-Marin E."/>
            <person name="Kohn T."/>
            <person name="Peeters S.H."/>
            <person name="Heuer A."/>
            <person name="Rast P."/>
            <person name="Oberbeckmann S."/>
            <person name="Bunk B."/>
            <person name="Jeske O."/>
            <person name="Meyerdierks A."/>
            <person name="Storesund J.E."/>
            <person name="Kallscheuer N."/>
            <person name="Luecker S."/>
            <person name="Lage O.M."/>
            <person name="Pohl T."/>
            <person name="Merkel B.J."/>
            <person name="Hornburger P."/>
            <person name="Mueller R.-W."/>
            <person name="Bruemmer F."/>
            <person name="Labrenz M."/>
            <person name="Spormann A.M."/>
            <person name="Op den Camp H."/>
            <person name="Overmann J."/>
            <person name="Amann R."/>
            <person name="Jetten M.S.M."/>
            <person name="Mascher T."/>
            <person name="Medema M.H."/>
            <person name="Devos D.P."/>
            <person name="Kaster A.-K."/>
            <person name="Ovreas L."/>
            <person name="Rohde M."/>
            <person name="Galperin M.Y."/>
            <person name="Jogler C."/>
        </authorList>
    </citation>
    <scope>NUCLEOTIDE SEQUENCE [LARGE SCALE GENOMIC DNA]</scope>
    <source>
        <strain evidence="1 2">CA12</strain>
    </source>
</reference>
<accession>A0A517PCZ0</accession>
<dbReference type="OrthoDB" id="267963at2"/>
<gene>
    <name evidence="1" type="ORF">CA12_33590</name>
</gene>
<sequence>MPEPVDVPVFGTERAVRRWAAARRSEAVRFVAGLGEGAEPAVCVAVERFPEEWSAAAVRGLLDRFPLSAWVVACGAWANGGARTGSPWPAALRCGEAEAARRVLVAVRGEPTPGPLADDRPAPCPPPGVGPLAAFSPDAAYREAVQTLLGGSDGPEWELWDLDAWDARRDAALTRSRLRAPHRVRVGVTGFASPSRTHASVLGTTVRKWDPPEVVWDLVSRSPRLRVPGSAGSGS</sequence>
<dbReference type="RefSeq" id="WP_145360132.1">
    <property type="nucleotide sequence ID" value="NZ_CP036265.1"/>
</dbReference>
<protein>
    <submittedName>
        <fullName evidence="1">Uncharacterized protein</fullName>
    </submittedName>
</protein>
<organism evidence="1 2">
    <name type="scientific">Alienimonas californiensis</name>
    <dbReference type="NCBI Taxonomy" id="2527989"/>
    <lineage>
        <taxon>Bacteria</taxon>
        <taxon>Pseudomonadati</taxon>
        <taxon>Planctomycetota</taxon>
        <taxon>Planctomycetia</taxon>
        <taxon>Planctomycetales</taxon>
        <taxon>Planctomycetaceae</taxon>
        <taxon>Alienimonas</taxon>
    </lineage>
</organism>
<name>A0A517PCZ0_9PLAN</name>
<dbReference type="KEGG" id="acaf:CA12_33590"/>
<dbReference type="EMBL" id="CP036265">
    <property type="protein sequence ID" value="QDT17245.1"/>
    <property type="molecule type" value="Genomic_DNA"/>
</dbReference>
<dbReference type="Proteomes" id="UP000318741">
    <property type="component" value="Chromosome"/>
</dbReference>
<evidence type="ECO:0000313" key="2">
    <source>
        <dbReference type="Proteomes" id="UP000318741"/>
    </source>
</evidence>
<proteinExistence type="predicted"/>
<keyword evidence="2" id="KW-1185">Reference proteome</keyword>
<evidence type="ECO:0000313" key="1">
    <source>
        <dbReference type="EMBL" id="QDT17245.1"/>
    </source>
</evidence>